<sequence>MERANFTLLVYLLVPVNLFIASQTPKRFRFLYAVFQLGLYFAIVLLVPPGSVPSSDYTFGTTFYSVLAAFNFFFFCDPYEEHWQIAPEEDKIDQGRDRSRQSSPVKYKDLDLRASVLWCISNAFALRGIGWNWRIPHLPPGPTRGISRVPYLIDVGTTLLKLYLLHDFSATLLEKVTLGGQLPLENIRLDLRTVAVVSFAVSSITLIEFGYQIICFAGAATGLFWTRFQDNHPVIGSVYEGYTIGRFWGRVWHQNMRRAPGKYLAQKVLHVKRGGLVSRYVQSYTAFFLSGVYHYIGAKSSLPHEQLNRTCWFFLLQPNLMLIEDFALWFGKEKLGLKSPRWTCLGYVWTFVMLTVTAAGFVDDCIRHQLVPPTSAFSFSLAALLIQKWEL</sequence>
<comment type="subcellular location">
    <subcellularLocation>
        <location evidence="1">Membrane</location>
        <topology evidence="1">Multi-pass membrane protein</topology>
    </subcellularLocation>
</comment>
<gene>
    <name evidence="10" type="ORF">OIDMADRAFT_34005</name>
</gene>
<feature type="domain" description="Wax synthase" evidence="9">
    <location>
        <begin position="233"/>
        <end position="315"/>
    </location>
</feature>
<keyword evidence="6 8" id="KW-1133">Transmembrane helix</keyword>
<evidence type="ECO:0000256" key="4">
    <source>
        <dbReference type="ARBA" id="ARBA00022679"/>
    </source>
</evidence>
<evidence type="ECO:0000259" key="9">
    <source>
        <dbReference type="Pfam" id="PF13813"/>
    </source>
</evidence>
<dbReference type="EMBL" id="KN832887">
    <property type="protein sequence ID" value="KIM95229.1"/>
    <property type="molecule type" value="Genomic_DNA"/>
</dbReference>
<dbReference type="InParanoid" id="A0A0C3GVD5"/>
<evidence type="ECO:0000256" key="1">
    <source>
        <dbReference type="ARBA" id="ARBA00004141"/>
    </source>
</evidence>
<evidence type="ECO:0000256" key="3">
    <source>
        <dbReference type="ARBA" id="ARBA00007282"/>
    </source>
</evidence>
<keyword evidence="5 8" id="KW-0812">Transmembrane</keyword>
<evidence type="ECO:0000256" key="8">
    <source>
        <dbReference type="SAM" id="Phobius"/>
    </source>
</evidence>
<feature type="transmembrane region" description="Helical" evidence="8">
    <location>
        <begin position="312"/>
        <end position="330"/>
    </location>
</feature>
<comment type="similarity">
    <text evidence="3">Belongs to the wax synthase family.</text>
</comment>
<feature type="transmembrane region" description="Helical" evidence="8">
    <location>
        <begin position="342"/>
        <end position="362"/>
    </location>
</feature>
<dbReference type="GO" id="GO:0006629">
    <property type="term" value="P:lipid metabolic process"/>
    <property type="evidence" value="ECO:0007669"/>
    <property type="project" value="InterPro"/>
</dbReference>
<evidence type="ECO:0000256" key="5">
    <source>
        <dbReference type="ARBA" id="ARBA00022692"/>
    </source>
</evidence>
<evidence type="ECO:0000313" key="11">
    <source>
        <dbReference type="Proteomes" id="UP000054321"/>
    </source>
</evidence>
<feature type="transmembrane region" description="Helical" evidence="8">
    <location>
        <begin position="30"/>
        <end position="51"/>
    </location>
</feature>
<protein>
    <recommendedName>
        <fullName evidence="9">Wax synthase domain-containing protein</fullName>
    </recommendedName>
</protein>
<feature type="transmembrane region" description="Helical" evidence="8">
    <location>
        <begin position="276"/>
        <end position="296"/>
    </location>
</feature>
<keyword evidence="4" id="KW-0808">Transferase</keyword>
<dbReference type="STRING" id="913774.A0A0C3GVD5"/>
<dbReference type="GO" id="GO:0016020">
    <property type="term" value="C:membrane"/>
    <property type="evidence" value="ECO:0007669"/>
    <property type="project" value="UniProtKB-SubCell"/>
</dbReference>
<proteinExistence type="inferred from homology"/>
<dbReference type="GO" id="GO:0008374">
    <property type="term" value="F:O-acyltransferase activity"/>
    <property type="evidence" value="ECO:0007669"/>
    <property type="project" value="InterPro"/>
</dbReference>
<accession>A0A0C3GVD5</accession>
<evidence type="ECO:0000256" key="2">
    <source>
        <dbReference type="ARBA" id="ARBA00005179"/>
    </source>
</evidence>
<reference evidence="10 11" key="1">
    <citation type="submission" date="2014-04" db="EMBL/GenBank/DDBJ databases">
        <authorList>
            <consortium name="DOE Joint Genome Institute"/>
            <person name="Kuo A."/>
            <person name="Martino E."/>
            <person name="Perotto S."/>
            <person name="Kohler A."/>
            <person name="Nagy L.G."/>
            <person name="Floudas D."/>
            <person name="Copeland A."/>
            <person name="Barry K.W."/>
            <person name="Cichocki N."/>
            <person name="Veneault-Fourrey C."/>
            <person name="LaButti K."/>
            <person name="Lindquist E.A."/>
            <person name="Lipzen A."/>
            <person name="Lundell T."/>
            <person name="Morin E."/>
            <person name="Murat C."/>
            <person name="Sun H."/>
            <person name="Tunlid A."/>
            <person name="Henrissat B."/>
            <person name="Grigoriev I.V."/>
            <person name="Hibbett D.S."/>
            <person name="Martin F."/>
            <person name="Nordberg H.P."/>
            <person name="Cantor M.N."/>
            <person name="Hua S.X."/>
        </authorList>
    </citation>
    <scope>NUCLEOTIDE SEQUENCE [LARGE SCALE GENOMIC DNA]</scope>
    <source>
        <strain evidence="10 11">Zn</strain>
    </source>
</reference>
<evidence type="ECO:0000256" key="7">
    <source>
        <dbReference type="ARBA" id="ARBA00023136"/>
    </source>
</evidence>
<feature type="transmembrane region" description="Helical" evidence="8">
    <location>
        <begin position="6"/>
        <end position="23"/>
    </location>
</feature>
<evidence type="ECO:0000313" key="10">
    <source>
        <dbReference type="EMBL" id="KIM95229.1"/>
    </source>
</evidence>
<dbReference type="InterPro" id="IPR044851">
    <property type="entry name" value="Wax_synthase"/>
</dbReference>
<comment type="pathway">
    <text evidence="2">Secondary metabolite biosynthesis.</text>
</comment>
<reference evidence="11" key="2">
    <citation type="submission" date="2015-01" db="EMBL/GenBank/DDBJ databases">
        <title>Evolutionary Origins and Diversification of the Mycorrhizal Mutualists.</title>
        <authorList>
            <consortium name="DOE Joint Genome Institute"/>
            <consortium name="Mycorrhizal Genomics Consortium"/>
            <person name="Kohler A."/>
            <person name="Kuo A."/>
            <person name="Nagy L.G."/>
            <person name="Floudas D."/>
            <person name="Copeland A."/>
            <person name="Barry K.W."/>
            <person name="Cichocki N."/>
            <person name="Veneault-Fourrey C."/>
            <person name="LaButti K."/>
            <person name="Lindquist E.A."/>
            <person name="Lipzen A."/>
            <person name="Lundell T."/>
            <person name="Morin E."/>
            <person name="Murat C."/>
            <person name="Riley R."/>
            <person name="Ohm R."/>
            <person name="Sun H."/>
            <person name="Tunlid A."/>
            <person name="Henrissat B."/>
            <person name="Grigoriev I.V."/>
            <person name="Hibbett D.S."/>
            <person name="Martin F."/>
        </authorList>
    </citation>
    <scope>NUCLEOTIDE SEQUENCE [LARGE SCALE GENOMIC DNA]</scope>
    <source>
        <strain evidence="11">Zn</strain>
    </source>
</reference>
<dbReference type="HOGENOM" id="CLU_032731_1_0_1"/>
<keyword evidence="7 8" id="KW-0472">Membrane</keyword>
<dbReference type="PANTHER" id="PTHR31595:SF57">
    <property type="entry name" value="OS04G0481900 PROTEIN"/>
    <property type="match status" value="1"/>
</dbReference>
<keyword evidence="11" id="KW-1185">Reference proteome</keyword>
<dbReference type="InterPro" id="IPR032805">
    <property type="entry name" value="Wax_synthase_dom"/>
</dbReference>
<dbReference type="Pfam" id="PF13813">
    <property type="entry name" value="MBOAT_2"/>
    <property type="match status" value="1"/>
</dbReference>
<organism evidence="10 11">
    <name type="scientific">Oidiodendron maius (strain Zn)</name>
    <dbReference type="NCBI Taxonomy" id="913774"/>
    <lineage>
        <taxon>Eukaryota</taxon>
        <taxon>Fungi</taxon>
        <taxon>Dikarya</taxon>
        <taxon>Ascomycota</taxon>
        <taxon>Pezizomycotina</taxon>
        <taxon>Leotiomycetes</taxon>
        <taxon>Leotiomycetes incertae sedis</taxon>
        <taxon>Myxotrichaceae</taxon>
        <taxon>Oidiodendron</taxon>
    </lineage>
</organism>
<feature type="transmembrane region" description="Helical" evidence="8">
    <location>
        <begin position="57"/>
        <end position="76"/>
    </location>
</feature>
<dbReference type="PANTHER" id="PTHR31595">
    <property type="entry name" value="LONG-CHAIN-ALCOHOL O-FATTY-ACYLTRANSFERASE 3-RELATED"/>
    <property type="match status" value="1"/>
</dbReference>
<evidence type="ECO:0000256" key="6">
    <source>
        <dbReference type="ARBA" id="ARBA00022989"/>
    </source>
</evidence>
<dbReference type="Proteomes" id="UP000054321">
    <property type="component" value="Unassembled WGS sequence"/>
</dbReference>
<name>A0A0C3GVD5_OIDMZ</name>
<dbReference type="AlphaFoldDB" id="A0A0C3GVD5"/>
<dbReference type="OrthoDB" id="1077582at2759"/>